<protein>
    <recommendedName>
        <fullName evidence="4 11">Protoporphyrinogen oxidase</fullName>
        <ecNumber evidence="4 11">1.3.3.4</ecNumber>
    </recommendedName>
</protein>
<comment type="pathway">
    <text evidence="2 11">Porphyrin-containing compound metabolism; protoporphyrin-IX biosynthesis; protoporphyrin-IX from protoporphyrinogen-IX: step 1/1.</text>
</comment>
<comment type="similarity">
    <text evidence="3 11">Belongs to the protoporphyrinogen/coproporphyrinogen oxidase family. Protoporphyrinogen oxidase subfamily.</text>
</comment>
<keyword evidence="14" id="KW-1185">Reference proteome</keyword>
<comment type="function">
    <text evidence="1 11">Catalyzes the 6-electron oxidation of protoporphyrinogen-IX to form protoporphyrin-IX.</text>
</comment>
<comment type="subcellular location">
    <subcellularLocation>
        <location evidence="11">Mitochondrion inner membrane</location>
    </subcellularLocation>
</comment>
<sequence>MSSSLAKNSKVGVIGSGISSLTFTYFLSKLRPDLKFTVFEKESYTGGYIKSELLPFQGEMVRVEKGPRTLRAVNEGTSIMVDILIKLGKFDKVRVIKKDSIANRKYLLSPKNELIEVPSGSLKSMVKFFSDDLTKGLVSSVLKEPFQPKPQTSQDESVQSFLKRRFPGANVGDNIVSAIYHGIYAADINKLSIRSTMSKLVEFENQKGSIVKGVLFGDKSRKSRSILPEYLSLFNNKSNEKYDLIKLDSELKKFPMILFENGLSTFTNAVYNELSQSANVQFKLNTPVESLKQTEGNGKLVVNNEYEFDHVRSTINVNQLAKTFETDSKLTATSNKLNYVDIFLVNVYLPKNAIKQNGFGFLVPLSNANPEKLLGVIYDSDIEKSSMRLFQNEKADTYGDDMVSSYDNSKAYTKVTLMFGGHFFANCKSIPSEEELQKNIKTALQKTLNIDLDSVEHLVSSTYIPQCLPQFHVGYQELTKLFHEELKGEFKGKLSHGGMSFGNGAGVPDCVVNALEAAIDLK</sequence>
<keyword evidence="6 11" id="KW-0274">FAD</keyword>
<keyword evidence="8 11" id="KW-0350">Heme biosynthesis</keyword>
<evidence type="ECO:0000259" key="12">
    <source>
        <dbReference type="Pfam" id="PF01593"/>
    </source>
</evidence>
<dbReference type="PANTHER" id="PTHR42923">
    <property type="entry name" value="PROTOPORPHYRINOGEN OXIDASE"/>
    <property type="match status" value="1"/>
</dbReference>
<accession>A0A9P8QGU8</accession>
<evidence type="ECO:0000313" key="13">
    <source>
        <dbReference type="EMBL" id="KAH3688740.1"/>
    </source>
</evidence>
<dbReference type="OrthoDB" id="438553at2759"/>
<dbReference type="PANTHER" id="PTHR42923:SF3">
    <property type="entry name" value="PROTOPORPHYRINOGEN OXIDASE"/>
    <property type="match status" value="1"/>
</dbReference>
<dbReference type="Pfam" id="PF01593">
    <property type="entry name" value="Amino_oxidase"/>
    <property type="match status" value="1"/>
</dbReference>
<dbReference type="AlphaFoldDB" id="A0A9P8QGU8"/>
<gene>
    <name evidence="13" type="ORF">WICPIJ_000279</name>
</gene>
<proteinExistence type="inferred from homology"/>
<evidence type="ECO:0000256" key="9">
    <source>
        <dbReference type="ARBA" id="ARBA00023244"/>
    </source>
</evidence>
<evidence type="ECO:0000256" key="8">
    <source>
        <dbReference type="ARBA" id="ARBA00023133"/>
    </source>
</evidence>
<evidence type="ECO:0000256" key="6">
    <source>
        <dbReference type="ARBA" id="ARBA00022827"/>
    </source>
</evidence>
<dbReference type="Proteomes" id="UP000774326">
    <property type="component" value="Unassembled WGS sequence"/>
</dbReference>
<keyword evidence="7 11" id="KW-0560">Oxidoreductase</keyword>
<dbReference type="GO" id="GO:0006782">
    <property type="term" value="P:protoporphyrinogen IX biosynthetic process"/>
    <property type="evidence" value="ECO:0007669"/>
    <property type="project" value="UniProtKB-UniRule"/>
</dbReference>
<keyword evidence="9 11" id="KW-0627">Porphyrin biosynthesis</keyword>
<evidence type="ECO:0000256" key="7">
    <source>
        <dbReference type="ARBA" id="ARBA00023002"/>
    </source>
</evidence>
<dbReference type="SUPFAM" id="SSF54373">
    <property type="entry name" value="FAD-linked reductases, C-terminal domain"/>
    <property type="match status" value="1"/>
</dbReference>
<keyword evidence="5 11" id="KW-0285">Flavoprotein</keyword>
<comment type="cofactor">
    <cofactor evidence="11">
        <name>FAD</name>
        <dbReference type="ChEBI" id="CHEBI:57692"/>
    </cofactor>
    <text evidence="11">Binds 1 FAD per subunit.</text>
</comment>
<dbReference type="InterPro" id="IPR036188">
    <property type="entry name" value="FAD/NAD-bd_sf"/>
</dbReference>
<dbReference type="InterPro" id="IPR004572">
    <property type="entry name" value="Protoporphyrinogen_oxidase"/>
</dbReference>
<dbReference type="SUPFAM" id="SSF51905">
    <property type="entry name" value="FAD/NAD(P)-binding domain"/>
    <property type="match status" value="1"/>
</dbReference>
<dbReference type="GO" id="GO:0004729">
    <property type="term" value="F:oxygen-dependent protoporphyrinogen oxidase activity"/>
    <property type="evidence" value="ECO:0007669"/>
    <property type="project" value="UniProtKB-UniRule"/>
</dbReference>
<organism evidence="13 14">
    <name type="scientific">Wickerhamomyces pijperi</name>
    <name type="common">Yeast</name>
    <name type="synonym">Pichia pijperi</name>
    <dbReference type="NCBI Taxonomy" id="599730"/>
    <lineage>
        <taxon>Eukaryota</taxon>
        <taxon>Fungi</taxon>
        <taxon>Dikarya</taxon>
        <taxon>Ascomycota</taxon>
        <taxon>Saccharomycotina</taxon>
        <taxon>Saccharomycetes</taxon>
        <taxon>Phaffomycetales</taxon>
        <taxon>Wickerhamomycetaceae</taxon>
        <taxon>Wickerhamomyces</taxon>
    </lineage>
</organism>
<reference evidence="13" key="1">
    <citation type="journal article" date="2021" name="Open Biol.">
        <title>Shared evolutionary footprints suggest mitochondrial oxidative damage underlies multiple complex I losses in fungi.</title>
        <authorList>
            <person name="Schikora-Tamarit M.A."/>
            <person name="Marcet-Houben M."/>
            <person name="Nosek J."/>
            <person name="Gabaldon T."/>
        </authorList>
    </citation>
    <scope>NUCLEOTIDE SEQUENCE</scope>
    <source>
        <strain evidence="13">CBS2887</strain>
    </source>
</reference>
<dbReference type="EC" id="1.3.3.4" evidence="4 11"/>
<dbReference type="Gene3D" id="3.50.50.60">
    <property type="entry name" value="FAD/NAD(P)-binding domain"/>
    <property type="match status" value="1"/>
</dbReference>
<evidence type="ECO:0000256" key="10">
    <source>
        <dbReference type="ARBA" id="ARBA00047554"/>
    </source>
</evidence>
<evidence type="ECO:0000313" key="14">
    <source>
        <dbReference type="Proteomes" id="UP000774326"/>
    </source>
</evidence>
<evidence type="ECO:0000256" key="1">
    <source>
        <dbReference type="ARBA" id="ARBA00002600"/>
    </source>
</evidence>
<dbReference type="EMBL" id="JAEUBG010000175">
    <property type="protein sequence ID" value="KAH3688740.1"/>
    <property type="molecule type" value="Genomic_DNA"/>
</dbReference>
<dbReference type="InterPro" id="IPR002937">
    <property type="entry name" value="Amino_oxidase"/>
</dbReference>
<evidence type="ECO:0000256" key="3">
    <source>
        <dbReference type="ARBA" id="ARBA00010551"/>
    </source>
</evidence>
<evidence type="ECO:0000256" key="11">
    <source>
        <dbReference type="RuleBase" id="RU367069"/>
    </source>
</evidence>
<evidence type="ECO:0000256" key="4">
    <source>
        <dbReference type="ARBA" id="ARBA00012867"/>
    </source>
</evidence>
<name>A0A9P8QGU8_WICPI</name>
<evidence type="ECO:0000256" key="2">
    <source>
        <dbReference type="ARBA" id="ARBA00005073"/>
    </source>
</evidence>
<comment type="catalytic activity">
    <reaction evidence="10 11">
        <text>protoporphyrinogen IX + 3 O2 = protoporphyrin IX + 3 H2O2</text>
        <dbReference type="Rhea" id="RHEA:25576"/>
        <dbReference type="ChEBI" id="CHEBI:15379"/>
        <dbReference type="ChEBI" id="CHEBI:16240"/>
        <dbReference type="ChEBI" id="CHEBI:57306"/>
        <dbReference type="ChEBI" id="CHEBI:57307"/>
        <dbReference type="EC" id="1.3.3.4"/>
    </reaction>
</comment>
<dbReference type="GO" id="GO:0005743">
    <property type="term" value="C:mitochondrial inner membrane"/>
    <property type="evidence" value="ECO:0007669"/>
    <property type="project" value="UniProtKB-SubCell"/>
</dbReference>
<feature type="domain" description="Amine oxidase" evidence="12">
    <location>
        <begin position="34"/>
        <end position="459"/>
    </location>
</feature>
<evidence type="ECO:0000256" key="5">
    <source>
        <dbReference type="ARBA" id="ARBA00022630"/>
    </source>
</evidence>
<dbReference type="InterPro" id="IPR050464">
    <property type="entry name" value="Zeta_carotene_desat/Oxidored"/>
</dbReference>
<dbReference type="NCBIfam" id="TIGR00562">
    <property type="entry name" value="proto_IX_ox"/>
    <property type="match status" value="1"/>
</dbReference>
<comment type="caution">
    <text evidence="13">The sequence shown here is derived from an EMBL/GenBank/DDBJ whole genome shotgun (WGS) entry which is preliminary data.</text>
</comment>
<reference evidence="13" key="2">
    <citation type="submission" date="2021-01" db="EMBL/GenBank/DDBJ databases">
        <authorList>
            <person name="Schikora-Tamarit M.A."/>
        </authorList>
    </citation>
    <scope>NUCLEOTIDE SEQUENCE</scope>
    <source>
        <strain evidence="13">CBS2887</strain>
    </source>
</reference>